<accession>A0A6C0B565</accession>
<reference evidence="1" key="1">
    <citation type="journal article" date="2020" name="Nature">
        <title>Giant virus diversity and host interactions through global metagenomics.</title>
        <authorList>
            <person name="Schulz F."/>
            <person name="Roux S."/>
            <person name="Paez-Espino D."/>
            <person name="Jungbluth S."/>
            <person name="Walsh D.A."/>
            <person name="Denef V.J."/>
            <person name="McMahon K.D."/>
            <person name="Konstantinidis K.T."/>
            <person name="Eloe-Fadrosh E.A."/>
            <person name="Kyrpides N.C."/>
            <person name="Woyke T."/>
        </authorList>
    </citation>
    <scope>NUCLEOTIDE SEQUENCE</scope>
    <source>
        <strain evidence="1">GVMAG-M-3300010157-4</strain>
    </source>
</reference>
<proteinExistence type="predicted"/>
<dbReference type="EMBL" id="MN739080">
    <property type="protein sequence ID" value="QHS87367.1"/>
    <property type="molecule type" value="Genomic_DNA"/>
</dbReference>
<sequence>MDYWLSSIEKKALIGVRENNEKLLVKSEEEYTSPIQKIFRAGNEFIIMTENSLYIVDNKIPTKRIT</sequence>
<protein>
    <submittedName>
        <fullName evidence="1">Uncharacterized protein</fullName>
    </submittedName>
</protein>
<evidence type="ECO:0000313" key="1">
    <source>
        <dbReference type="EMBL" id="QHS87367.1"/>
    </source>
</evidence>
<organism evidence="1">
    <name type="scientific">viral metagenome</name>
    <dbReference type="NCBI Taxonomy" id="1070528"/>
    <lineage>
        <taxon>unclassified sequences</taxon>
        <taxon>metagenomes</taxon>
        <taxon>organismal metagenomes</taxon>
    </lineage>
</organism>
<dbReference type="AlphaFoldDB" id="A0A6C0B565"/>
<name>A0A6C0B565_9ZZZZ</name>